<dbReference type="EMBL" id="NGAF01000031">
    <property type="protein sequence ID" value="OXR40511.1"/>
    <property type="molecule type" value="Genomic_DNA"/>
</dbReference>
<keyword evidence="3" id="KW-1185">Reference proteome</keyword>
<feature type="region of interest" description="Disordered" evidence="1">
    <location>
        <begin position="88"/>
        <end position="129"/>
    </location>
</feature>
<evidence type="ECO:0000256" key="1">
    <source>
        <dbReference type="SAM" id="MobiDB-lite"/>
    </source>
</evidence>
<name>A0A231GVL0_9NOCA</name>
<evidence type="ECO:0008006" key="4">
    <source>
        <dbReference type="Google" id="ProtNLM"/>
    </source>
</evidence>
<dbReference type="AlphaFoldDB" id="A0A231GVL0"/>
<proteinExistence type="predicted"/>
<dbReference type="Proteomes" id="UP000215506">
    <property type="component" value="Unassembled WGS sequence"/>
</dbReference>
<evidence type="ECO:0000313" key="2">
    <source>
        <dbReference type="EMBL" id="OXR40511.1"/>
    </source>
</evidence>
<gene>
    <name evidence="2" type="ORF">B7C42_07450</name>
</gene>
<evidence type="ECO:0000313" key="3">
    <source>
        <dbReference type="Proteomes" id="UP000215506"/>
    </source>
</evidence>
<reference evidence="2 3" key="1">
    <citation type="submission" date="2017-07" db="EMBL/GenBank/DDBJ databases">
        <title>First draft Genome Sequence of Nocardia cerradoensis isolated from human infection.</title>
        <authorList>
            <person name="Carrasco G."/>
        </authorList>
    </citation>
    <scope>NUCLEOTIDE SEQUENCE [LARGE SCALE GENOMIC DNA]</scope>
    <source>
        <strain evidence="2 3">CNM20130759</strain>
    </source>
</reference>
<organism evidence="2 3">
    <name type="scientific">Nocardia cerradoensis</name>
    <dbReference type="NCBI Taxonomy" id="85688"/>
    <lineage>
        <taxon>Bacteria</taxon>
        <taxon>Bacillati</taxon>
        <taxon>Actinomycetota</taxon>
        <taxon>Actinomycetes</taxon>
        <taxon>Mycobacteriales</taxon>
        <taxon>Nocardiaceae</taxon>
        <taxon>Nocardia</taxon>
    </lineage>
</organism>
<comment type="caution">
    <text evidence="2">The sequence shown here is derived from an EMBL/GenBank/DDBJ whole genome shotgun (WGS) entry which is preliminary data.</text>
</comment>
<sequence>MVRGRAWTGFEAAALQEAMRYSVRDFAQMLGVELTTVANWRAGLSAVTPRTRTQAILDTAHRQRATPEDRERFTQILAEGEAAWRLRHGHGQREAGTDDPAPMSDAVVSSVAPEARTTDGPSAKLRDDGLQDTAQGSLEFARWATDASADQFSIDSLYFDLARIATTYVHKPLRPLLADLTDQRNVAWRLLGDRPRPQQTRDLLVLGGVAITILAHITDDLGNPFAAMQHTLAAERLAHQADHAALKAWIAGTQALITEWSGRPSKAMEFVRRASRNVPPGHQRVRLAALEARAAARAGKVDDARNALRRTRVAIDGTAASDDLQEIGGILTFPIPKAMYYTASALTLIGDHQEAERVALDAINAYETGAAEERSYGDEALARSDVAIARIARHDLDGAVDALTPVLKLPAPQRIQSIRDGLAQVEKHLVDNRHTTAPTAQHLRQEIAAFTPVALQALP</sequence>
<accession>A0A231GVL0</accession>
<protein>
    <recommendedName>
        <fullName evidence="4">XRE family transcriptional regulator</fullName>
    </recommendedName>
</protein>
<dbReference type="RefSeq" id="WP_143860450.1">
    <property type="nucleotide sequence ID" value="NZ_NGAF01000031.1"/>
</dbReference>